<sequence>MDHWRDIHATSRRSSLMIWFVASFFVVKKAGRGRRSEAARSWSQDRRKTGLRSSSICGRRDGSGSESDTDLVRYVE</sequence>
<dbReference type="Proteomes" id="UP000886595">
    <property type="component" value="Unassembled WGS sequence"/>
</dbReference>
<evidence type="ECO:0000313" key="2">
    <source>
        <dbReference type="EMBL" id="KAG2249832.1"/>
    </source>
</evidence>
<name>A0A8X7PF86_BRACI</name>
<proteinExistence type="predicted"/>
<gene>
    <name evidence="2" type="ORF">Bca52824_089460</name>
</gene>
<evidence type="ECO:0000256" key="1">
    <source>
        <dbReference type="SAM" id="MobiDB-lite"/>
    </source>
</evidence>
<keyword evidence="3" id="KW-1185">Reference proteome</keyword>
<dbReference type="EMBL" id="JAAMPC010000017">
    <property type="protein sequence ID" value="KAG2249832.1"/>
    <property type="molecule type" value="Genomic_DNA"/>
</dbReference>
<organism evidence="2 3">
    <name type="scientific">Brassica carinata</name>
    <name type="common">Ethiopian mustard</name>
    <name type="synonym">Abyssinian cabbage</name>
    <dbReference type="NCBI Taxonomy" id="52824"/>
    <lineage>
        <taxon>Eukaryota</taxon>
        <taxon>Viridiplantae</taxon>
        <taxon>Streptophyta</taxon>
        <taxon>Embryophyta</taxon>
        <taxon>Tracheophyta</taxon>
        <taxon>Spermatophyta</taxon>
        <taxon>Magnoliopsida</taxon>
        <taxon>eudicotyledons</taxon>
        <taxon>Gunneridae</taxon>
        <taxon>Pentapetalae</taxon>
        <taxon>rosids</taxon>
        <taxon>malvids</taxon>
        <taxon>Brassicales</taxon>
        <taxon>Brassicaceae</taxon>
        <taxon>Brassiceae</taxon>
        <taxon>Brassica</taxon>
    </lineage>
</organism>
<protein>
    <submittedName>
        <fullName evidence="2">Uncharacterized protein</fullName>
    </submittedName>
</protein>
<evidence type="ECO:0000313" key="3">
    <source>
        <dbReference type="Proteomes" id="UP000886595"/>
    </source>
</evidence>
<comment type="caution">
    <text evidence="2">The sequence shown here is derived from an EMBL/GenBank/DDBJ whole genome shotgun (WGS) entry which is preliminary data.</text>
</comment>
<reference evidence="2 3" key="1">
    <citation type="submission" date="2020-02" db="EMBL/GenBank/DDBJ databases">
        <authorList>
            <person name="Ma Q."/>
            <person name="Huang Y."/>
            <person name="Song X."/>
            <person name="Pei D."/>
        </authorList>
    </citation>
    <scope>NUCLEOTIDE SEQUENCE [LARGE SCALE GENOMIC DNA]</scope>
    <source>
        <strain evidence="2">Sxm20200214</strain>
        <tissue evidence="2">Leaf</tissue>
    </source>
</reference>
<feature type="region of interest" description="Disordered" evidence="1">
    <location>
        <begin position="31"/>
        <end position="76"/>
    </location>
</feature>
<dbReference type="AlphaFoldDB" id="A0A8X7PF86"/>
<feature type="compositionally biased region" description="Basic and acidic residues" evidence="1">
    <location>
        <begin position="34"/>
        <end position="48"/>
    </location>
</feature>
<accession>A0A8X7PF86</accession>